<protein>
    <submittedName>
        <fullName evidence="5">LacI family transcriptional regulator</fullName>
    </submittedName>
</protein>
<evidence type="ECO:0000256" key="2">
    <source>
        <dbReference type="ARBA" id="ARBA00023125"/>
    </source>
</evidence>
<name>A0A9D2B124_9GAMM</name>
<keyword evidence="1" id="KW-0805">Transcription regulation</keyword>
<accession>A0A9D2B124</accession>
<dbReference type="Gene3D" id="1.10.260.40">
    <property type="entry name" value="lambda repressor-like DNA-binding domains"/>
    <property type="match status" value="1"/>
</dbReference>
<dbReference type="CDD" id="cd01392">
    <property type="entry name" value="HTH_LacI"/>
    <property type="match status" value="1"/>
</dbReference>
<gene>
    <name evidence="5" type="ORF">H9850_09090</name>
</gene>
<dbReference type="Proteomes" id="UP000886829">
    <property type="component" value="Unassembled WGS sequence"/>
</dbReference>
<sequence>MAKIVQIAQELGVSAATVSRALSRPEMVARATRERVLQKARELGVDIPCTYNDMAEGRNMIGVIIADLTNNFSAGILKTISILAEQDGLQVMLGVTNESPTTERKIISEFNQYNLRGLIAMPVGGNIIPLIECRNVVAVDRLFTGRETKSVLLNNSKAVELAYDHLRAKGHKHIAYLSGRDSLFTFHERLQKARFYSEMECIELDALEYNDLYTKAFELTNILLSRPEDQRPSAILASNNAITSGVAYSLTLRNVAMPSQMALVSIGDPDWCRFFPTPITTIKLPEEEMGMAAYELLKRSDEPNLQRVIEPLLLPRSSS</sequence>
<keyword evidence="2" id="KW-0238">DNA-binding</keyword>
<dbReference type="InterPro" id="IPR046335">
    <property type="entry name" value="LacI/GalR-like_sensor"/>
</dbReference>
<comment type="caution">
    <text evidence="5">The sequence shown here is derived from an EMBL/GenBank/DDBJ whole genome shotgun (WGS) entry which is preliminary data.</text>
</comment>
<organism evidence="5 6">
    <name type="scientific">Candidatus Anaerobiospirillum pullistercoris</name>
    <dbReference type="NCBI Taxonomy" id="2838452"/>
    <lineage>
        <taxon>Bacteria</taxon>
        <taxon>Pseudomonadati</taxon>
        <taxon>Pseudomonadota</taxon>
        <taxon>Gammaproteobacteria</taxon>
        <taxon>Aeromonadales</taxon>
        <taxon>Succinivibrionaceae</taxon>
        <taxon>Anaerobiospirillum</taxon>
    </lineage>
</organism>
<proteinExistence type="predicted"/>
<feature type="domain" description="HTH lacI-type" evidence="4">
    <location>
        <begin position="2"/>
        <end position="44"/>
    </location>
</feature>
<dbReference type="GO" id="GO:0003700">
    <property type="term" value="F:DNA-binding transcription factor activity"/>
    <property type="evidence" value="ECO:0007669"/>
    <property type="project" value="TreeGrafter"/>
</dbReference>
<evidence type="ECO:0000313" key="5">
    <source>
        <dbReference type="EMBL" id="HIX57607.1"/>
    </source>
</evidence>
<evidence type="ECO:0000256" key="1">
    <source>
        <dbReference type="ARBA" id="ARBA00023015"/>
    </source>
</evidence>
<dbReference type="GO" id="GO:0000976">
    <property type="term" value="F:transcription cis-regulatory region binding"/>
    <property type="evidence" value="ECO:0007669"/>
    <property type="project" value="TreeGrafter"/>
</dbReference>
<dbReference type="SUPFAM" id="SSF53822">
    <property type="entry name" value="Periplasmic binding protein-like I"/>
    <property type="match status" value="1"/>
</dbReference>
<dbReference type="PANTHER" id="PTHR30146:SF109">
    <property type="entry name" value="HTH-TYPE TRANSCRIPTIONAL REGULATOR GALS"/>
    <property type="match status" value="1"/>
</dbReference>
<reference evidence="5" key="1">
    <citation type="journal article" date="2021" name="PeerJ">
        <title>Extensive microbial diversity within the chicken gut microbiome revealed by metagenomics and culture.</title>
        <authorList>
            <person name="Gilroy R."/>
            <person name="Ravi A."/>
            <person name="Getino M."/>
            <person name="Pursley I."/>
            <person name="Horton D.L."/>
            <person name="Alikhan N.F."/>
            <person name="Baker D."/>
            <person name="Gharbi K."/>
            <person name="Hall N."/>
            <person name="Watson M."/>
            <person name="Adriaenssens E.M."/>
            <person name="Foster-Nyarko E."/>
            <person name="Jarju S."/>
            <person name="Secka A."/>
            <person name="Antonio M."/>
            <person name="Oren A."/>
            <person name="Chaudhuri R.R."/>
            <person name="La Ragione R."/>
            <person name="Hildebrand F."/>
            <person name="Pallen M.J."/>
        </authorList>
    </citation>
    <scope>NUCLEOTIDE SEQUENCE</scope>
    <source>
        <strain evidence="5">USASDec5-558</strain>
    </source>
</reference>
<dbReference type="AlphaFoldDB" id="A0A9D2B124"/>
<evidence type="ECO:0000313" key="6">
    <source>
        <dbReference type="Proteomes" id="UP000886829"/>
    </source>
</evidence>
<dbReference type="CDD" id="cd06267">
    <property type="entry name" value="PBP1_LacI_sugar_binding-like"/>
    <property type="match status" value="1"/>
</dbReference>
<dbReference type="InterPro" id="IPR000843">
    <property type="entry name" value="HTH_LacI"/>
</dbReference>
<dbReference type="PANTHER" id="PTHR30146">
    <property type="entry name" value="LACI-RELATED TRANSCRIPTIONAL REPRESSOR"/>
    <property type="match status" value="1"/>
</dbReference>
<evidence type="ECO:0000256" key="3">
    <source>
        <dbReference type="ARBA" id="ARBA00023163"/>
    </source>
</evidence>
<dbReference type="InterPro" id="IPR010982">
    <property type="entry name" value="Lambda_DNA-bd_dom_sf"/>
</dbReference>
<dbReference type="EMBL" id="DXEV01000179">
    <property type="protein sequence ID" value="HIX57607.1"/>
    <property type="molecule type" value="Genomic_DNA"/>
</dbReference>
<dbReference type="Gene3D" id="3.40.50.2300">
    <property type="match status" value="2"/>
</dbReference>
<reference evidence="5" key="2">
    <citation type="submission" date="2021-04" db="EMBL/GenBank/DDBJ databases">
        <authorList>
            <person name="Gilroy R."/>
        </authorList>
    </citation>
    <scope>NUCLEOTIDE SEQUENCE</scope>
    <source>
        <strain evidence="5">USASDec5-558</strain>
    </source>
</reference>
<keyword evidence="3" id="KW-0804">Transcription</keyword>
<evidence type="ECO:0000259" key="4">
    <source>
        <dbReference type="PROSITE" id="PS50932"/>
    </source>
</evidence>
<dbReference type="PROSITE" id="PS50932">
    <property type="entry name" value="HTH_LACI_2"/>
    <property type="match status" value="1"/>
</dbReference>
<dbReference type="SUPFAM" id="SSF47413">
    <property type="entry name" value="lambda repressor-like DNA-binding domains"/>
    <property type="match status" value="1"/>
</dbReference>
<dbReference type="SMART" id="SM00354">
    <property type="entry name" value="HTH_LACI"/>
    <property type="match status" value="1"/>
</dbReference>
<dbReference type="Pfam" id="PF13377">
    <property type="entry name" value="Peripla_BP_3"/>
    <property type="match status" value="1"/>
</dbReference>
<dbReference type="Pfam" id="PF00356">
    <property type="entry name" value="LacI"/>
    <property type="match status" value="1"/>
</dbReference>
<dbReference type="InterPro" id="IPR028082">
    <property type="entry name" value="Peripla_BP_I"/>
</dbReference>